<sequence length="87" mass="9246">MTVVTNTPHLPPSEAIGTEWQTINCNEQSKSIKQGVLNWIADEDGTTAVEYAVMVAMIAVTCMVGVNLMTQAAEESFTNSAEAIGNA</sequence>
<evidence type="ECO:0000313" key="3">
    <source>
        <dbReference type="Proteomes" id="UP000536179"/>
    </source>
</evidence>
<dbReference type="EMBL" id="JACHXU010000023">
    <property type="protein sequence ID" value="MBB3209403.1"/>
    <property type="molecule type" value="Genomic_DNA"/>
</dbReference>
<keyword evidence="3" id="KW-1185">Reference proteome</keyword>
<dbReference type="Pfam" id="PF04964">
    <property type="entry name" value="Flp_Fap"/>
    <property type="match status" value="1"/>
</dbReference>
<evidence type="ECO:0000256" key="1">
    <source>
        <dbReference type="SAM" id="Phobius"/>
    </source>
</evidence>
<name>A0A7W5E3G0_9BACT</name>
<keyword evidence="1" id="KW-1133">Transmembrane helix</keyword>
<organism evidence="2 3">
    <name type="scientific">Aporhodopirellula rubra</name>
    <dbReference type="NCBI Taxonomy" id="980271"/>
    <lineage>
        <taxon>Bacteria</taxon>
        <taxon>Pseudomonadati</taxon>
        <taxon>Planctomycetota</taxon>
        <taxon>Planctomycetia</taxon>
        <taxon>Pirellulales</taxon>
        <taxon>Pirellulaceae</taxon>
        <taxon>Aporhodopirellula</taxon>
    </lineage>
</organism>
<accession>A0A7W5E3G0</accession>
<evidence type="ECO:0000313" key="2">
    <source>
        <dbReference type="EMBL" id="MBB3209403.1"/>
    </source>
</evidence>
<dbReference type="RefSeq" id="WP_184308015.1">
    <property type="nucleotide sequence ID" value="NZ_JACHXU010000023.1"/>
</dbReference>
<proteinExistence type="predicted"/>
<comment type="caution">
    <text evidence="2">The sequence shown here is derived from an EMBL/GenBank/DDBJ whole genome shotgun (WGS) entry which is preliminary data.</text>
</comment>
<gene>
    <name evidence="2" type="ORF">FHS27_005243</name>
</gene>
<dbReference type="InterPro" id="IPR007047">
    <property type="entry name" value="Flp_Fap"/>
</dbReference>
<protein>
    <submittedName>
        <fullName evidence="2">Flp pilus assembly pilin Flp</fullName>
    </submittedName>
</protein>
<dbReference type="AlphaFoldDB" id="A0A7W5E3G0"/>
<feature type="transmembrane region" description="Helical" evidence="1">
    <location>
        <begin position="51"/>
        <end position="70"/>
    </location>
</feature>
<reference evidence="2 3" key="1">
    <citation type="submission" date="2020-08" db="EMBL/GenBank/DDBJ databases">
        <title>Genomic Encyclopedia of Type Strains, Phase III (KMG-III): the genomes of soil and plant-associated and newly described type strains.</title>
        <authorList>
            <person name="Whitman W."/>
        </authorList>
    </citation>
    <scope>NUCLEOTIDE SEQUENCE [LARGE SCALE GENOMIC DNA]</scope>
    <source>
        <strain evidence="2 3">CECT 8075</strain>
    </source>
</reference>
<keyword evidence="1" id="KW-0812">Transmembrane</keyword>
<dbReference type="Proteomes" id="UP000536179">
    <property type="component" value="Unassembled WGS sequence"/>
</dbReference>
<keyword evidence="1" id="KW-0472">Membrane</keyword>